<reference evidence="5 6" key="1">
    <citation type="submission" date="2020-06" db="EMBL/GenBank/DDBJ databases">
        <title>Sulfitobacter algicola sp. nov., isolated from green algae.</title>
        <authorList>
            <person name="Wang C."/>
        </authorList>
    </citation>
    <scope>NUCLEOTIDE SEQUENCE [LARGE SCALE GENOMIC DNA]</scope>
    <source>
        <strain evidence="5 6">1151</strain>
    </source>
</reference>
<dbReference type="PANTHER" id="PTHR43734:SF7">
    <property type="entry name" value="4,4'-DIAPONEUROSPORENE OXYGENASE"/>
    <property type="match status" value="1"/>
</dbReference>
<feature type="domain" description="Amine oxidase" evidence="4">
    <location>
        <begin position="15"/>
        <end position="477"/>
    </location>
</feature>
<evidence type="ECO:0000313" key="5">
    <source>
        <dbReference type="EMBL" id="NSX53231.1"/>
    </source>
</evidence>
<dbReference type="Pfam" id="PF01593">
    <property type="entry name" value="Amino_oxidase"/>
    <property type="match status" value="1"/>
</dbReference>
<dbReference type="SUPFAM" id="SSF51905">
    <property type="entry name" value="FAD/NAD(P)-binding domain"/>
    <property type="match status" value="1"/>
</dbReference>
<proteinExistence type="inferred from homology"/>
<keyword evidence="2" id="KW-0560">Oxidoreductase</keyword>
<dbReference type="Gene3D" id="3.50.50.60">
    <property type="entry name" value="FAD/NAD(P)-binding domain"/>
    <property type="match status" value="2"/>
</dbReference>
<accession>A0ABX2IMM7</accession>
<dbReference type="PROSITE" id="PS00982">
    <property type="entry name" value="PHYTOENE_DH"/>
    <property type="match status" value="1"/>
</dbReference>
<evidence type="ECO:0000256" key="3">
    <source>
        <dbReference type="SAM" id="MobiDB-lite"/>
    </source>
</evidence>
<dbReference type="RefSeq" id="WP_174134359.1">
    <property type="nucleotide sequence ID" value="NZ_JABUFE010000001.1"/>
</dbReference>
<dbReference type="InterPro" id="IPR008150">
    <property type="entry name" value="Phytoene_DH_bac_CS"/>
</dbReference>
<comment type="similarity">
    <text evidence="1">Belongs to the carotenoid/retinoid oxidoreductase family.</text>
</comment>
<protein>
    <submittedName>
        <fullName evidence="5">FAD-dependent oxidoreductase</fullName>
    </submittedName>
</protein>
<evidence type="ECO:0000313" key="6">
    <source>
        <dbReference type="Proteomes" id="UP000777935"/>
    </source>
</evidence>
<comment type="caution">
    <text evidence="5">The sequence shown here is derived from an EMBL/GenBank/DDBJ whole genome shotgun (WGS) entry which is preliminary data.</text>
</comment>
<dbReference type="EMBL" id="JABUFE010000001">
    <property type="protein sequence ID" value="NSX53231.1"/>
    <property type="molecule type" value="Genomic_DNA"/>
</dbReference>
<organism evidence="5 6">
    <name type="scientific">Parasulfitobacter algicola</name>
    <dbReference type="NCBI Taxonomy" id="2614809"/>
    <lineage>
        <taxon>Bacteria</taxon>
        <taxon>Pseudomonadati</taxon>
        <taxon>Pseudomonadota</taxon>
        <taxon>Alphaproteobacteria</taxon>
        <taxon>Rhodobacterales</taxon>
        <taxon>Roseobacteraceae</taxon>
        <taxon>Parasulfitobacter</taxon>
    </lineage>
</organism>
<dbReference type="InterPro" id="IPR002937">
    <property type="entry name" value="Amino_oxidase"/>
</dbReference>
<evidence type="ECO:0000256" key="1">
    <source>
        <dbReference type="ARBA" id="ARBA00006046"/>
    </source>
</evidence>
<dbReference type="InterPro" id="IPR036188">
    <property type="entry name" value="FAD/NAD-bd_sf"/>
</dbReference>
<name>A0ABX2IMM7_9RHOB</name>
<evidence type="ECO:0000256" key="2">
    <source>
        <dbReference type="ARBA" id="ARBA00023002"/>
    </source>
</evidence>
<dbReference type="Proteomes" id="UP000777935">
    <property type="component" value="Unassembled WGS sequence"/>
</dbReference>
<feature type="compositionally biased region" description="Polar residues" evidence="3">
    <location>
        <begin position="487"/>
        <end position="500"/>
    </location>
</feature>
<dbReference type="NCBIfam" id="NF045637">
    <property type="entry name" value="carotdesatCrtDProt"/>
    <property type="match status" value="1"/>
</dbReference>
<feature type="region of interest" description="Disordered" evidence="3">
    <location>
        <begin position="487"/>
        <end position="512"/>
    </location>
</feature>
<evidence type="ECO:0000259" key="4">
    <source>
        <dbReference type="Pfam" id="PF01593"/>
    </source>
</evidence>
<keyword evidence="6" id="KW-1185">Reference proteome</keyword>
<gene>
    <name evidence="5" type="ORF">HRQ87_00270</name>
</gene>
<sequence length="512" mass="55198">MNIPDTKVIVIGAGIGGLSAALRLAHAGLDVTVLERHAKPGGKMRTVPSDAGPVDAGPTVMTMRHVFDDLFADVGETLSDHVTLDQENILARHWWQDGSSLDLHSDPDLSAKAIREFAGPKAEMQFRAFSTRMAHLFDAFDAPMMQAAQPDLTKVTARVLREPSLIPKMAPLSTLARALRRQFTDPRLAQLFGRYATYVGGSPYQSPALLGLIAHAEAKGVWRIMGGMHLLAAAIERLAKAKGAKFIYDCDVDRIEVQQGKIRAVHAKDGQHYLTNRVIFNGDPRALRQGLLGNTTITAVDETATEPRSLSAYVWAFSANYEGPKLAHHNVFFGVTPQAEFDALQQGKMPTDPTLYVCDQGNGRFEIIMNGPPQETHKQEFEQCQILVFKTLARFGLTFDPLPGPSSLTTPADFNQLFPASAGSLYGRSPHGMMAAFARPTTRTKLPGLYLTGGGTHPGAGIPMATLSARHAAEAILTDLALTSTSRQTVTPGGTLTGSATAVKKPSRSSVL</sequence>
<dbReference type="PANTHER" id="PTHR43734">
    <property type="entry name" value="PHYTOENE DESATURASE"/>
    <property type="match status" value="1"/>
</dbReference>
<dbReference type="InterPro" id="IPR054841">
    <property type="entry name" value="carotdesatCrtD"/>
</dbReference>